<dbReference type="STRING" id="1221500.ABE65_017970"/>
<accession>A0A168W8P4</accession>
<protein>
    <recommendedName>
        <fullName evidence="4">Fimbrial assembly protein</fullName>
    </recommendedName>
</protein>
<dbReference type="Proteomes" id="UP000076623">
    <property type="component" value="Chromosome"/>
</dbReference>
<evidence type="ECO:0000313" key="2">
    <source>
        <dbReference type="EMBL" id="ANC78579.1"/>
    </source>
</evidence>
<dbReference type="KEGG" id="fpn:ABE65_017970"/>
<dbReference type="OrthoDB" id="2971140at2"/>
<reference evidence="2 3" key="1">
    <citation type="submission" date="2016-04" db="EMBL/GenBank/DDBJ databases">
        <title>Complete genome sequence of Fictibacillus phosphorivorans G25-29, a strain toxic to nematodes.</title>
        <authorList>
            <person name="Zheng Z."/>
        </authorList>
    </citation>
    <scope>NUCLEOTIDE SEQUENCE [LARGE SCALE GENOMIC DNA]</scope>
    <source>
        <strain evidence="2 3">G25-29</strain>
    </source>
</reference>
<keyword evidence="3" id="KW-1185">Reference proteome</keyword>
<gene>
    <name evidence="2" type="ORF">ABE65_017970</name>
</gene>
<name>A0A168W8P4_9BACL</name>
<sequence>MLVDINLLPVKESKSLKTTILLIAAVTLFLGSATWLGLDYYVSAGTLQEKERLLEQERLLVQTQLEKQQQAVPQVESEPLAEKIDYIRNKKIAATDLLQHLVALLPERGFFMKYEYKDKKTIYVEAQFDTLAETSHYLFELTNSPYLADATIEKMETTNFEEINNGEDMTAMEEYLPRYKSLYKIEFDKEKILELKGEENGGE</sequence>
<evidence type="ECO:0000313" key="3">
    <source>
        <dbReference type="Proteomes" id="UP000076623"/>
    </source>
</evidence>
<keyword evidence="1" id="KW-1133">Transmembrane helix</keyword>
<proteinExistence type="predicted"/>
<keyword evidence="1" id="KW-0472">Membrane</keyword>
<organism evidence="2 3">
    <name type="scientific">Fictibacillus phosphorivorans</name>
    <dbReference type="NCBI Taxonomy" id="1221500"/>
    <lineage>
        <taxon>Bacteria</taxon>
        <taxon>Bacillati</taxon>
        <taxon>Bacillota</taxon>
        <taxon>Bacilli</taxon>
        <taxon>Bacillales</taxon>
        <taxon>Fictibacillaceae</taxon>
        <taxon>Fictibacillus</taxon>
    </lineage>
</organism>
<evidence type="ECO:0000256" key="1">
    <source>
        <dbReference type="SAM" id="Phobius"/>
    </source>
</evidence>
<feature type="transmembrane region" description="Helical" evidence="1">
    <location>
        <begin position="20"/>
        <end position="42"/>
    </location>
</feature>
<dbReference type="EMBL" id="CP015378">
    <property type="protein sequence ID" value="ANC78579.1"/>
    <property type="molecule type" value="Genomic_DNA"/>
</dbReference>
<dbReference type="RefSeq" id="WP_066397949.1">
    <property type="nucleotide sequence ID" value="NZ_CP015378.1"/>
</dbReference>
<dbReference type="AlphaFoldDB" id="A0A168W8P4"/>
<evidence type="ECO:0008006" key="4">
    <source>
        <dbReference type="Google" id="ProtNLM"/>
    </source>
</evidence>
<keyword evidence="1" id="KW-0812">Transmembrane</keyword>